<name>A0A7X0H334_9BACT</name>
<dbReference type="Gene3D" id="3.50.30.50">
    <property type="entry name" value="Putative cyclase"/>
    <property type="match status" value="1"/>
</dbReference>
<dbReference type="RefSeq" id="WP_184675334.1">
    <property type="nucleotide sequence ID" value="NZ_JACHGY010000001.1"/>
</dbReference>
<keyword evidence="2" id="KW-1185">Reference proteome</keyword>
<dbReference type="SUPFAM" id="SSF102198">
    <property type="entry name" value="Putative cyclase"/>
    <property type="match status" value="1"/>
</dbReference>
<dbReference type="Pfam" id="PF04199">
    <property type="entry name" value="Cyclase"/>
    <property type="match status" value="1"/>
</dbReference>
<dbReference type="AlphaFoldDB" id="A0A7X0H334"/>
<dbReference type="EMBL" id="JACHGY010000001">
    <property type="protein sequence ID" value="MBB6428315.1"/>
    <property type="molecule type" value="Genomic_DNA"/>
</dbReference>
<dbReference type="InterPro" id="IPR037175">
    <property type="entry name" value="KFase_sf"/>
</dbReference>
<evidence type="ECO:0000313" key="2">
    <source>
        <dbReference type="Proteomes" id="UP000541810"/>
    </source>
</evidence>
<dbReference type="GO" id="GO:0019441">
    <property type="term" value="P:L-tryptophan catabolic process to kynurenine"/>
    <property type="evidence" value="ECO:0007669"/>
    <property type="project" value="InterPro"/>
</dbReference>
<proteinExistence type="predicted"/>
<evidence type="ECO:0000313" key="1">
    <source>
        <dbReference type="EMBL" id="MBB6428315.1"/>
    </source>
</evidence>
<protein>
    <submittedName>
        <fullName evidence="1">Kynurenine formamidase</fullName>
    </submittedName>
</protein>
<organism evidence="1 2">
    <name type="scientific">Algisphaera agarilytica</name>
    <dbReference type="NCBI Taxonomy" id="1385975"/>
    <lineage>
        <taxon>Bacteria</taxon>
        <taxon>Pseudomonadati</taxon>
        <taxon>Planctomycetota</taxon>
        <taxon>Phycisphaerae</taxon>
        <taxon>Phycisphaerales</taxon>
        <taxon>Phycisphaeraceae</taxon>
        <taxon>Algisphaera</taxon>
    </lineage>
</organism>
<gene>
    <name evidence="1" type="ORF">HNQ40_000121</name>
</gene>
<sequence>MRVIDLTLPVDDTMRGVDISVARRLEVEGWNATTLSLYSHSGTHMDAPHHFLPGGATLDQQDLSVCVGPATVINLAPAEPKQLITVEDLGGLAGSIETGARLLFRTDWYKRYGTDAYRDELPRISLELAHWLVEHQVAMIGVEPPSVADVNNMEELTEVHQTLFRGGVLIVEGLAYLDQLESTAVEFTALPLKINGGDGSPVRAIAIER</sequence>
<comment type="caution">
    <text evidence="1">The sequence shown here is derived from an EMBL/GenBank/DDBJ whole genome shotgun (WGS) entry which is preliminary data.</text>
</comment>
<dbReference type="GO" id="GO:0004061">
    <property type="term" value="F:arylformamidase activity"/>
    <property type="evidence" value="ECO:0007669"/>
    <property type="project" value="InterPro"/>
</dbReference>
<dbReference type="InterPro" id="IPR007325">
    <property type="entry name" value="KFase/CYL"/>
</dbReference>
<dbReference type="PANTHER" id="PTHR31118">
    <property type="entry name" value="CYCLASE-LIKE PROTEIN 2"/>
    <property type="match status" value="1"/>
</dbReference>
<dbReference type="Proteomes" id="UP000541810">
    <property type="component" value="Unassembled WGS sequence"/>
</dbReference>
<reference evidence="1 2" key="1">
    <citation type="submission" date="2020-08" db="EMBL/GenBank/DDBJ databases">
        <title>Genomic Encyclopedia of Type Strains, Phase IV (KMG-IV): sequencing the most valuable type-strain genomes for metagenomic binning, comparative biology and taxonomic classification.</title>
        <authorList>
            <person name="Goeker M."/>
        </authorList>
    </citation>
    <scope>NUCLEOTIDE SEQUENCE [LARGE SCALE GENOMIC DNA]</scope>
    <source>
        <strain evidence="1 2">DSM 103725</strain>
    </source>
</reference>
<dbReference type="PANTHER" id="PTHR31118:SF32">
    <property type="entry name" value="KYNURENINE FORMAMIDASE"/>
    <property type="match status" value="1"/>
</dbReference>
<accession>A0A7X0H334</accession>